<organism evidence="1 2">
    <name type="scientific">Aeromonas phage PX29</name>
    <dbReference type="NCBI Taxonomy" id="926067"/>
    <lineage>
        <taxon>Viruses</taxon>
        <taxon>Duplodnaviria</taxon>
        <taxon>Heunggongvirae</taxon>
        <taxon>Uroviricota</taxon>
        <taxon>Caudoviricetes</taxon>
        <taxon>Pantevenvirales</taxon>
        <taxon>Straboviridae</taxon>
        <taxon>Angelvirus</taxon>
        <taxon>Angelvirus px29</taxon>
    </lineage>
</organism>
<proteinExistence type="predicted"/>
<dbReference type="OrthoDB" id="27416at10239"/>
<gene>
    <name evidence="1" type="ORF">PX29p124</name>
</gene>
<dbReference type="Proteomes" id="UP000008726">
    <property type="component" value="Segment"/>
</dbReference>
<dbReference type="GeneID" id="18560048"/>
<sequence>MSSKYQDISGPNKDIVLRNFEKMLQGQDFSQKYIPVYATLETKIMEKPLVTSSPVVIRSNTSNDMRDDDKWWRKD</sequence>
<reference evidence="1 2" key="1">
    <citation type="journal article" date="2010" name="Virol. J.">
        <title>Genomes of the T4-related bacteriophages as windows on microbial genome evolution.</title>
        <authorList>
            <person name="Petrov V.M."/>
            <person name="Ratnayaka S."/>
            <person name="Nolan J.M."/>
            <person name="Miller E.S."/>
            <person name="Karam J.D."/>
        </authorList>
    </citation>
    <scope>NUCLEOTIDE SEQUENCE [LARGE SCALE GENOMIC DNA]</scope>
</reference>
<evidence type="ECO:0000313" key="1">
    <source>
        <dbReference type="EMBL" id="ADQ52843.1"/>
    </source>
</evidence>
<dbReference type="EMBL" id="GU396103">
    <property type="protein sequence ID" value="ADQ52843.1"/>
    <property type="molecule type" value="Genomic_DNA"/>
</dbReference>
<name>E5DQ57_9CAUD</name>
<keyword evidence="2" id="KW-1185">Reference proteome</keyword>
<protein>
    <submittedName>
        <fullName evidence="1">Uncharacterized protein</fullName>
    </submittedName>
</protein>
<evidence type="ECO:0000313" key="2">
    <source>
        <dbReference type="Proteomes" id="UP000008726"/>
    </source>
</evidence>
<dbReference type="KEGG" id="vg:18560048"/>
<accession>E5DQ57</accession>
<dbReference type="RefSeq" id="YP_009011553.1">
    <property type="nucleotide sequence ID" value="NC_023688.1"/>
</dbReference>